<evidence type="ECO:0000313" key="2">
    <source>
        <dbReference type="Proteomes" id="UP000184356"/>
    </source>
</evidence>
<dbReference type="VEuPathDB" id="FungiDB:ASPSYDRAFT_557163"/>
<gene>
    <name evidence="1" type="ORF">ASPSYDRAFT_557163</name>
</gene>
<dbReference type="RefSeq" id="XP_040697062.1">
    <property type="nucleotide sequence ID" value="XM_040849080.1"/>
</dbReference>
<dbReference type="GeneID" id="63765153"/>
<dbReference type="EMBL" id="KV878598">
    <property type="protein sequence ID" value="OJJ53256.1"/>
    <property type="molecule type" value="Genomic_DNA"/>
</dbReference>
<organism evidence="1 2">
    <name type="scientific">Aspergillus sydowii CBS 593.65</name>
    <dbReference type="NCBI Taxonomy" id="1036612"/>
    <lineage>
        <taxon>Eukaryota</taxon>
        <taxon>Fungi</taxon>
        <taxon>Dikarya</taxon>
        <taxon>Ascomycota</taxon>
        <taxon>Pezizomycotina</taxon>
        <taxon>Eurotiomycetes</taxon>
        <taxon>Eurotiomycetidae</taxon>
        <taxon>Eurotiales</taxon>
        <taxon>Aspergillaceae</taxon>
        <taxon>Aspergillus</taxon>
        <taxon>Aspergillus subgen. Nidulantes</taxon>
    </lineage>
</organism>
<dbReference type="Proteomes" id="UP000184356">
    <property type="component" value="Unassembled WGS sequence"/>
</dbReference>
<name>A0A1L9T1E5_9EURO</name>
<keyword evidence="2" id="KW-1185">Reference proteome</keyword>
<accession>A0A1L9T1E5</accession>
<evidence type="ECO:0000313" key="1">
    <source>
        <dbReference type="EMBL" id="OJJ53256.1"/>
    </source>
</evidence>
<reference evidence="2" key="1">
    <citation type="journal article" date="2017" name="Genome Biol.">
        <title>Comparative genomics reveals high biological diversity and specific adaptations in the industrially and medically important fungal genus Aspergillus.</title>
        <authorList>
            <person name="de Vries R.P."/>
            <person name="Riley R."/>
            <person name="Wiebenga A."/>
            <person name="Aguilar-Osorio G."/>
            <person name="Amillis S."/>
            <person name="Uchima C.A."/>
            <person name="Anderluh G."/>
            <person name="Asadollahi M."/>
            <person name="Askin M."/>
            <person name="Barry K."/>
            <person name="Battaglia E."/>
            <person name="Bayram O."/>
            <person name="Benocci T."/>
            <person name="Braus-Stromeyer S.A."/>
            <person name="Caldana C."/>
            <person name="Canovas D."/>
            <person name="Cerqueira G.C."/>
            <person name="Chen F."/>
            <person name="Chen W."/>
            <person name="Choi C."/>
            <person name="Clum A."/>
            <person name="Dos Santos R.A."/>
            <person name="Damasio A.R."/>
            <person name="Diallinas G."/>
            <person name="Emri T."/>
            <person name="Fekete E."/>
            <person name="Flipphi M."/>
            <person name="Freyberg S."/>
            <person name="Gallo A."/>
            <person name="Gournas C."/>
            <person name="Habgood R."/>
            <person name="Hainaut M."/>
            <person name="Harispe M.L."/>
            <person name="Henrissat B."/>
            <person name="Hilden K.S."/>
            <person name="Hope R."/>
            <person name="Hossain A."/>
            <person name="Karabika E."/>
            <person name="Karaffa L."/>
            <person name="Karanyi Z."/>
            <person name="Krasevec N."/>
            <person name="Kuo A."/>
            <person name="Kusch H."/>
            <person name="LaButti K."/>
            <person name="Lagendijk E.L."/>
            <person name="Lapidus A."/>
            <person name="Levasseur A."/>
            <person name="Lindquist E."/>
            <person name="Lipzen A."/>
            <person name="Logrieco A.F."/>
            <person name="MacCabe A."/>
            <person name="Maekelae M.R."/>
            <person name="Malavazi I."/>
            <person name="Melin P."/>
            <person name="Meyer V."/>
            <person name="Mielnichuk N."/>
            <person name="Miskei M."/>
            <person name="Molnar A.P."/>
            <person name="Mule G."/>
            <person name="Ngan C.Y."/>
            <person name="Orejas M."/>
            <person name="Orosz E."/>
            <person name="Ouedraogo J.P."/>
            <person name="Overkamp K.M."/>
            <person name="Park H.-S."/>
            <person name="Perrone G."/>
            <person name="Piumi F."/>
            <person name="Punt P.J."/>
            <person name="Ram A.F."/>
            <person name="Ramon A."/>
            <person name="Rauscher S."/>
            <person name="Record E."/>
            <person name="Riano-Pachon D.M."/>
            <person name="Robert V."/>
            <person name="Roehrig J."/>
            <person name="Ruller R."/>
            <person name="Salamov A."/>
            <person name="Salih N.S."/>
            <person name="Samson R.A."/>
            <person name="Sandor E."/>
            <person name="Sanguinetti M."/>
            <person name="Schuetze T."/>
            <person name="Sepcic K."/>
            <person name="Shelest E."/>
            <person name="Sherlock G."/>
            <person name="Sophianopoulou V."/>
            <person name="Squina F.M."/>
            <person name="Sun H."/>
            <person name="Susca A."/>
            <person name="Todd R.B."/>
            <person name="Tsang A."/>
            <person name="Unkles S.E."/>
            <person name="van de Wiele N."/>
            <person name="van Rossen-Uffink D."/>
            <person name="Oliveira J.V."/>
            <person name="Vesth T.C."/>
            <person name="Visser J."/>
            <person name="Yu J.-H."/>
            <person name="Zhou M."/>
            <person name="Andersen M.R."/>
            <person name="Archer D.B."/>
            <person name="Baker S.E."/>
            <person name="Benoit I."/>
            <person name="Brakhage A.A."/>
            <person name="Braus G.H."/>
            <person name="Fischer R."/>
            <person name="Frisvad J.C."/>
            <person name="Goldman G.H."/>
            <person name="Houbraken J."/>
            <person name="Oakley B."/>
            <person name="Pocsi I."/>
            <person name="Scazzocchio C."/>
            <person name="Seiboth B."/>
            <person name="vanKuyk P.A."/>
            <person name="Wortman J."/>
            <person name="Dyer P.S."/>
            <person name="Grigoriev I.V."/>
        </authorList>
    </citation>
    <scope>NUCLEOTIDE SEQUENCE [LARGE SCALE GENOMIC DNA]</scope>
    <source>
        <strain evidence="2">CBS 593.65</strain>
    </source>
</reference>
<proteinExistence type="predicted"/>
<protein>
    <submittedName>
        <fullName evidence="1">Uncharacterized protein</fullName>
    </submittedName>
</protein>
<sequence>MYPARRTARNEYCLGVKILVAVKGEAVEGRRVSDQRSKYRYIPASLPIFICAGESRNRTFAGVSVLPEQIKVRVSRLRVPIVIWCVARQRHFRLSLMNGATPSLVSQLGEAGKYCVWSAGGAGALGGFVDGVRSAIHGSFRARPSIVSPLVRQCSAGRGSNTSQREPAVGG</sequence>
<dbReference type="AlphaFoldDB" id="A0A1L9T1E5"/>